<feature type="transmembrane region" description="Helical" evidence="1">
    <location>
        <begin position="57"/>
        <end position="76"/>
    </location>
</feature>
<keyword evidence="1" id="KW-1133">Transmembrane helix</keyword>
<feature type="transmembrane region" description="Helical" evidence="1">
    <location>
        <begin position="213"/>
        <end position="233"/>
    </location>
</feature>
<dbReference type="EMBL" id="CP016809">
    <property type="protein sequence ID" value="ANY74661.1"/>
    <property type="molecule type" value="Genomic_DNA"/>
</dbReference>
<accession>A0A1B2E3X6</accession>
<keyword evidence="1" id="KW-0472">Membrane</keyword>
<dbReference type="KEGG" id="pib:BBD41_19970"/>
<name>A0A1B2E3X6_9BACL</name>
<dbReference type="InterPro" id="IPR007404">
    <property type="entry name" value="YdjM-like"/>
</dbReference>
<sequence>MMGRAHLIISTGVTLSVMGMSGVQVTLPAAAVALVSSLLPDIDEPNSLLVRKAIPSEILRLLQLAMIGAALFVLFYGRDYAPWNFALAGLIGVVSFLPSRTLRHVVMFLIGLGLIAFGQGFSPWNLIAGSVLIVASLVTHRGFTHTIYAACGWCALLYFASQGKEGAESLWFAGGLSYFIHLLSDALTNRGIRPLPPLKWRIKLKIMSTGSRWGRTVENICILLTLVLVWYVFMASG</sequence>
<keyword evidence="1" id="KW-0812">Transmembrane</keyword>
<organism evidence="2">
    <name type="scientific">Paenibacillus ihbetae</name>
    <dbReference type="NCBI Taxonomy" id="1870820"/>
    <lineage>
        <taxon>Bacteria</taxon>
        <taxon>Bacillati</taxon>
        <taxon>Bacillota</taxon>
        <taxon>Bacilli</taxon>
        <taxon>Bacillales</taxon>
        <taxon>Paenibacillaceae</taxon>
        <taxon>Paenibacillus</taxon>
    </lineage>
</organism>
<feature type="transmembrane region" description="Helical" evidence="1">
    <location>
        <begin position="105"/>
        <end position="135"/>
    </location>
</feature>
<dbReference type="Pfam" id="PF04307">
    <property type="entry name" value="YdjM"/>
    <property type="match status" value="1"/>
</dbReference>
<dbReference type="RefSeq" id="WP_099478548.1">
    <property type="nucleotide sequence ID" value="NZ_CP016809.1"/>
</dbReference>
<feature type="transmembrane region" description="Helical" evidence="1">
    <location>
        <begin position="83"/>
        <end position="99"/>
    </location>
</feature>
<feature type="transmembrane region" description="Helical" evidence="1">
    <location>
        <begin position="172"/>
        <end position="192"/>
    </location>
</feature>
<protein>
    <recommendedName>
        <fullName evidence="3">Metal-dependent hydrolase</fullName>
    </recommendedName>
</protein>
<dbReference type="AlphaFoldDB" id="A0A1B2E3X6"/>
<feature type="transmembrane region" description="Helical" evidence="1">
    <location>
        <begin position="142"/>
        <end position="160"/>
    </location>
</feature>
<evidence type="ECO:0000313" key="2">
    <source>
        <dbReference type="EMBL" id="ANY74661.1"/>
    </source>
</evidence>
<evidence type="ECO:0000256" key="1">
    <source>
        <dbReference type="SAM" id="Phobius"/>
    </source>
</evidence>
<reference evidence="2" key="1">
    <citation type="submission" date="2016-08" db="EMBL/GenBank/DDBJ databases">
        <title>Complete Genome Seqeunce of Paenibacillus sp. nov. IHBB 9852 from high altitute lake of Indian trans-Himalayas.</title>
        <authorList>
            <person name="Kiran S."/>
            <person name="Swarnkar M.K."/>
            <person name="Rana A."/>
            <person name="Tewari R."/>
            <person name="Gulati A."/>
        </authorList>
    </citation>
    <scope>NUCLEOTIDE SEQUENCE [LARGE SCALE GENOMIC DNA]</scope>
    <source>
        <strain evidence="2">IHBB 9852</strain>
    </source>
</reference>
<evidence type="ECO:0008006" key="3">
    <source>
        <dbReference type="Google" id="ProtNLM"/>
    </source>
</evidence>
<proteinExistence type="predicted"/>
<gene>
    <name evidence="2" type="ORF">BBD41_19970</name>
</gene>